<feature type="region of interest" description="Disordered" evidence="10">
    <location>
        <begin position="60"/>
        <end position="88"/>
    </location>
</feature>
<dbReference type="GO" id="GO:0098797">
    <property type="term" value="C:plasma membrane protein complex"/>
    <property type="evidence" value="ECO:0007669"/>
    <property type="project" value="TreeGrafter"/>
</dbReference>
<dbReference type="AlphaFoldDB" id="A0A1V4QI00"/>
<evidence type="ECO:0000313" key="13">
    <source>
        <dbReference type="EMBL" id="OPX18617.1"/>
    </source>
</evidence>
<evidence type="ECO:0000256" key="9">
    <source>
        <dbReference type="ARBA" id="ARBA00023136"/>
    </source>
</evidence>
<feature type="domain" description="TonB C-terminal" evidence="12">
    <location>
        <begin position="115"/>
        <end position="206"/>
    </location>
</feature>
<keyword evidence="8 11" id="KW-1133">Transmembrane helix</keyword>
<comment type="subcellular location">
    <subcellularLocation>
        <location evidence="1">Cell inner membrane</location>
        <topology evidence="1">Single-pass membrane protein</topology>
        <orientation evidence="1">Periplasmic side</orientation>
    </subcellularLocation>
</comment>
<organism evidence="13 14">
    <name type="scientific">candidate division WOR-3 bacterium 4484_100</name>
    <dbReference type="NCBI Taxonomy" id="1936077"/>
    <lineage>
        <taxon>Bacteria</taxon>
        <taxon>Bacteria division WOR-3</taxon>
    </lineage>
</organism>
<keyword evidence="5" id="KW-0997">Cell inner membrane</keyword>
<dbReference type="GO" id="GO:0031992">
    <property type="term" value="F:energy transducer activity"/>
    <property type="evidence" value="ECO:0007669"/>
    <property type="project" value="InterPro"/>
</dbReference>
<dbReference type="GO" id="GO:0030288">
    <property type="term" value="C:outer membrane-bounded periplasmic space"/>
    <property type="evidence" value="ECO:0007669"/>
    <property type="project" value="InterPro"/>
</dbReference>
<keyword evidence="7" id="KW-0653">Protein transport</keyword>
<dbReference type="PANTHER" id="PTHR33446">
    <property type="entry name" value="PROTEIN TONB-RELATED"/>
    <property type="match status" value="1"/>
</dbReference>
<evidence type="ECO:0000256" key="8">
    <source>
        <dbReference type="ARBA" id="ARBA00022989"/>
    </source>
</evidence>
<dbReference type="PROSITE" id="PS52015">
    <property type="entry name" value="TONB_CTD"/>
    <property type="match status" value="1"/>
</dbReference>
<dbReference type="InterPro" id="IPR051045">
    <property type="entry name" value="TonB-dependent_transducer"/>
</dbReference>
<dbReference type="NCBIfam" id="TIGR01352">
    <property type="entry name" value="tonB_Cterm"/>
    <property type="match status" value="1"/>
</dbReference>
<evidence type="ECO:0000256" key="10">
    <source>
        <dbReference type="SAM" id="MobiDB-lite"/>
    </source>
</evidence>
<evidence type="ECO:0000256" key="11">
    <source>
        <dbReference type="SAM" id="Phobius"/>
    </source>
</evidence>
<dbReference type="Pfam" id="PF03544">
    <property type="entry name" value="TonB_C"/>
    <property type="match status" value="1"/>
</dbReference>
<evidence type="ECO:0000256" key="3">
    <source>
        <dbReference type="ARBA" id="ARBA00022448"/>
    </source>
</evidence>
<evidence type="ECO:0000256" key="4">
    <source>
        <dbReference type="ARBA" id="ARBA00022475"/>
    </source>
</evidence>
<evidence type="ECO:0000256" key="6">
    <source>
        <dbReference type="ARBA" id="ARBA00022692"/>
    </source>
</evidence>
<evidence type="ECO:0000256" key="5">
    <source>
        <dbReference type="ARBA" id="ARBA00022519"/>
    </source>
</evidence>
<dbReference type="EMBL" id="MUKB01000003">
    <property type="protein sequence ID" value="OPX18617.1"/>
    <property type="molecule type" value="Genomic_DNA"/>
</dbReference>
<dbReference type="PRINTS" id="PR01374">
    <property type="entry name" value="TONBPROTEIN"/>
</dbReference>
<protein>
    <recommendedName>
        <fullName evidence="12">TonB C-terminal domain-containing protein</fullName>
    </recommendedName>
</protein>
<dbReference type="GO" id="GO:0015891">
    <property type="term" value="P:siderophore transport"/>
    <property type="evidence" value="ECO:0007669"/>
    <property type="project" value="InterPro"/>
</dbReference>
<evidence type="ECO:0000256" key="2">
    <source>
        <dbReference type="ARBA" id="ARBA00006555"/>
    </source>
</evidence>
<dbReference type="GO" id="GO:0015031">
    <property type="term" value="P:protein transport"/>
    <property type="evidence" value="ECO:0007669"/>
    <property type="project" value="UniProtKB-KW"/>
</dbReference>
<dbReference type="InterPro" id="IPR003538">
    <property type="entry name" value="TonB"/>
</dbReference>
<feature type="transmembrane region" description="Helical" evidence="11">
    <location>
        <begin position="6"/>
        <end position="30"/>
    </location>
</feature>
<keyword evidence="9 11" id="KW-0472">Membrane</keyword>
<keyword evidence="3" id="KW-0813">Transport</keyword>
<evidence type="ECO:0000313" key="14">
    <source>
        <dbReference type="Proteomes" id="UP000191663"/>
    </source>
</evidence>
<dbReference type="GO" id="GO:0055085">
    <property type="term" value="P:transmembrane transport"/>
    <property type="evidence" value="ECO:0007669"/>
    <property type="project" value="InterPro"/>
</dbReference>
<keyword evidence="6 11" id="KW-0812">Transmembrane</keyword>
<proteinExistence type="inferred from homology"/>
<accession>A0A1V4QI00</accession>
<evidence type="ECO:0000256" key="7">
    <source>
        <dbReference type="ARBA" id="ARBA00022927"/>
    </source>
</evidence>
<dbReference type="Proteomes" id="UP000191663">
    <property type="component" value="Unassembled WGS sequence"/>
</dbReference>
<sequence length="206" mass="23505">MKDHKLLYGVYIRSGLVASLIIMILAFCFVPEFEVSPFSPKVNSEDTIIVIDDGFLRTDKEKEKKPKEKDRMPPPVVEPATEDSDDNVMTIGETDYNDLVPENRVHRLEPVPYFKVERPPEPLHITAPKYPRLALKAGIEGVVLLKGVIDTTGRVIRVEVLRSSGNSLLDSAAVKTFWTYRFRPAMQRGRRVLVWIKMPIKFRIKG</sequence>
<dbReference type="Gene3D" id="3.30.1150.10">
    <property type="match status" value="1"/>
</dbReference>
<evidence type="ECO:0000259" key="12">
    <source>
        <dbReference type="PROSITE" id="PS52015"/>
    </source>
</evidence>
<dbReference type="PANTHER" id="PTHR33446:SF2">
    <property type="entry name" value="PROTEIN TONB"/>
    <property type="match status" value="1"/>
</dbReference>
<dbReference type="InterPro" id="IPR006260">
    <property type="entry name" value="TonB/TolA_C"/>
</dbReference>
<evidence type="ECO:0000256" key="1">
    <source>
        <dbReference type="ARBA" id="ARBA00004383"/>
    </source>
</evidence>
<comment type="caution">
    <text evidence="13">The sequence shown here is derived from an EMBL/GenBank/DDBJ whole genome shotgun (WGS) entry which is preliminary data.</text>
</comment>
<name>A0A1V4QI00_UNCW3</name>
<feature type="compositionally biased region" description="Basic and acidic residues" evidence="10">
    <location>
        <begin position="60"/>
        <end position="72"/>
    </location>
</feature>
<gene>
    <name evidence="13" type="ORF">BXT86_00195</name>
</gene>
<comment type="similarity">
    <text evidence="2">Belongs to the TonB family.</text>
</comment>
<dbReference type="SUPFAM" id="SSF74653">
    <property type="entry name" value="TolA/TonB C-terminal domain"/>
    <property type="match status" value="1"/>
</dbReference>
<dbReference type="InterPro" id="IPR037682">
    <property type="entry name" value="TonB_C"/>
</dbReference>
<reference evidence="14" key="1">
    <citation type="submission" date="2017-01" db="EMBL/GenBank/DDBJ databases">
        <title>Novel pathways for hydrocarbon cycling and metabolic interdependencies in hydrothermal sediment communities.</title>
        <authorList>
            <person name="Dombrowski N."/>
            <person name="Seitz K."/>
            <person name="Teske A."/>
            <person name="Baker B."/>
        </authorList>
    </citation>
    <scope>NUCLEOTIDE SEQUENCE [LARGE SCALE GENOMIC DNA]</scope>
</reference>
<keyword evidence="4" id="KW-1003">Cell membrane</keyword>